<reference evidence="1 2" key="1">
    <citation type="journal article" date="2018" name="Mol. Biol. Evol.">
        <title>Broad Genomic Sampling Reveals a Smut Pathogenic Ancestry of the Fungal Clade Ustilaginomycotina.</title>
        <authorList>
            <person name="Kijpornyongpan T."/>
            <person name="Mondo S.J."/>
            <person name="Barry K."/>
            <person name="Sandor L."/>
            <person name="Lee J."/>
            <person name="Lipzen A."/>
            <person name="Pangilinan J."/>
            <person name="LaButti K."/>
            <person name="Hainaut M."/>
            <person name="Henrissat B."/>
            <person name="Grigoriev I.V."/>
            <person name="Spatafora J.W."/>
            <person name="Aime M.C."/>
        </authorList>
    </citation>
    <scope>NUCLEOTIDE SEQUENCE [LARGE SCALE GENOMIC DNA]</scope>
    <source>
        <strain evidence="1 2">SA 807</strain>
    </source>
</reference>
<name>A0ACD0P702_9BASI</name>
<sequence>MLEINLRLNVFIIALLTVGAAFFLSSLSLGPAAYPTFPLQLQNLSKKGYVICSSETRGHLNVSPSGSQIHTLDNRSRTVECLAVKDGLVIEIGSKRDVLGAFCPEEGRLDAHPTVLSGKSKERRPKGRKAERLKRSKKRLEISAMSVQRSGNCDVRFLRPGQALFPGFQDAHGHVLDYGWSRTAVDLVGSKSVEEVIRRIEDYIKASPELFGFATSAVDADAPNAPWIMGLGWDQTGWNPPVFPVSSDISKSPLLSKFPIALRRIDVHALWLSDKALKMVQTKSVGFPQNRQDDEKVEGGLVVRNATGHPTGVLVDNAMNLAYQVIPSWTDTDRQKYLDAAAEGLLSVGITSVGDAAVDLDSIRFYKSLDRKGNLPFRIYAFLACPPGERRCASREKPSVPSPGSDGKLTLRAVKLFADGALGSWGSAMWEEYSDKPGDRGMMLIPKHEVKPLIRYWIDNGWQVCTHAIGDRANTLALDAYEDALNSLKKSSGSTPDLRPRIEHAQILRLEDIPRFAQVGVIASMQPTHCTSDMGYVEERIGFERAQGAYPWQSLIQHNATLALGSDFPVELPNPLHGIYSAISRLDADGDSPAGPGGWFPKERLTREEALRGFTSFVSYAQYEEHLGGSLAKGKRADFVVLDRDIMDEERVTPIMVRNAVVEITAIDGKVVYNRAEKERKDIDIKPESPYLLLSVLGKMIDLALQVYKNYPVITVSILVVLLMMMGILKVSLDPLFDSDSEGRRSEAYEGLESLALNAKRPETEWMNMGLWCTPATGSSEKSFPEACEALAKLMHRSAELKPQSSILDVGHGNGDSLLLLKRNWNPAVLHGVTSLRANARRAEERLSEEIGRTGDDGSEAAVWCQDAVKWLSKTGQGLEKYDAILALDCMYHFPDRAEFLRLAYDRLEPGGVLATIDLFSSWPRPRRLENFKESCLPPPIRPPTLLQRFKHRLVCMMTGVPPAALWSFDRYAAELERSGFHPSNVQMKDISADVFPGFSAFLQGLGRGSEKAWRGGSWPMIFGLQRFGDVVASWAKGGDEGLVRCGLVVARKGLTGTKELAIGETPSGALGRRWETEQGGQDRRRLLDASLEVESDSNTTWERVTDAERSD</sequence>
<protein>
    <submittedName>
        <fullName evidence="1">Uncharacterized protein</fullName>
    </submittedName>
</protein>
<evidence type="ECO:0000313" key="2">
    <source>
        <dbReference type="Proteomes" id="UP000245626"/>
    </source>
</evidence>
<evidence type="ECO:0000313" key="1">
    <source>
        <dbReference type="EMBL" id="PWN53746.1"/>
    </source>
</evidence>
<gene>
    <name evidence="1" type="ORF">IE53DRAFT_309695</name>
</gene>
<organism evidence="1 2">
    <name type="scientific">Violaceomyces palustris</name>
    <dbReference type="NCBI Taxonomy" id="1673888"/>
    <lineage>
        <taxon>Eukaryota</taxon>
        <taxon>Fungi</taxon>
        <taxon>Dikarya</taxon>
        <taxon>Basidiomycota</taxon>
        <taxon>Ustilaginomycotina</taxon>
        <taxon>Ustilaginomycetes</taxon>
        <taxon>Violaceomycetales</taxon>
        <taxon>Violaceomycetaceae</taxon>
        <taxon>Violaceomyces</taxon>
    </lineage>
</organism>
<proteinExistence type="predicted"/>
<dbReference type="EMBL" id="KZ819711">
    <property type="protein sequence ID" value="PWN53746.1"/>
    <property type="molecule type" value="Genomic_DNA"/>
</dbReference>
<accession>A0ACD0P702</accession>
<dbReference type="Proteomes" id="UP000245626">
    <property type="component" value="Unassembled WGS sequence"/>
</dbReference>
<keyword evidence="2" id="KW-1185">Reference proteome</keyword>